<dbReference type="InterPro" id="IPR036318">
    <property type="entry name" value="FAD-bd_PCMH-like_sf"/>
</dbReference>
<dbReference type="SUPFAM" id="SSF55103">
    <property type="entry name" value="FAD-linked oxidases, C-terminal domain"/>
    <property type="match status" value="1"/>
</dbReference>
<feature type="transmembrane region" description="Helical" evidence="3">
    <location>
        <begin position="23"/>
        <end position="40"/>
    </location>
</feature>
<dbReference type="Proteomes" id="UP001595533">
    <property type="component" value="Unassembled WGS sequence"/>
</dbReference>
<dbReference type="Pfam" id="PF05656">
    <property type="entry name" value="DUF805"/>
    <property type="match status" value="1"/>
</dbReference>
<dbReference type="SUPFAM" id="SSF53335">
    <property type="entry name" value="S-adenosyl-L-methionine-dependent methyltransferases"/>
    <property type="match status" value="1"/>
</dbReference>
<dbReference type="Gene3D" id="3.40.50.150">
    <property type="entry name" value="Vaccinia Virus protein VP39"/>
    <property type="match status" value="1"/>
</dbReference>
<proteinExistence type="predicted"/>
<dbReference type="InterPro" id="IPR016164">
    <property type="entry name" value="FAD-linked_Oxase-like_C"/>
</dbReference>
<dbReference type="SUPFAM" id="SSF56176">
    <property type="entry name" value="FAD-binding/transporter-associated domain-like"/>
    <property type="match status" value="1"/>
</dbReference>
<dbReference type="InterPro" id="IPR016169">
    <property type="entry name" value="FAD-bd_PCMH_sub2"/>
</dbReference>
<feature type="domain" description="FAD-binding PCMH-type" evidence="4">
    <location>
        <begin position="143"/>
        <end position="314"/>
    </location>
</feature>
<dbReference type="InterPro" id="IPR010031">
    <property type="entry name" value="FAD_lactone_oxidase-like"/>
</dbReference>
<feature type="transmembrane region" description="Helical" evidence="3">
    <location>
        <begin position="80"/>
        <end position="100"/>
    </location>
</feature>
<dbReference type="Gene3D" id="3.30.465.10">
    <property type="match status" value="1"/>
</dbReference>
<dbReference type="Pfam" id="PF01565">
    <property type="entry name" value="FAD_binding_4"/>
    <property type="match status" value="1"/>
</dbReference>
<sequence>MDFEKSLPVSYLLFTRKGRIDRLTFWNLQLFIWLSFYVLFNAFDAWFGFAFTWTLYPLLFWALFCSGAKRFHDLNVSGRWLLLVVIPVLGPLLLLLVLGLKKGRAVRNRYGLQPGTVDEYLTVDAVSEIEHLKSGERIVNDVTGLNPVLVSQVVVPNSVAQIRGLLTSTEQPISVGGGHFSMGGQTASAGTIHLDMRAMNRILDFSADDKTIRVEPGVRWCDIQRHVDAYDLSVMIMQTYANFTVGGSLSVNVHGRYVGLGPLILSVKSVDVMLADGSVVHASPDENSEVFFGVIGGYNALGIIIGAELKLADNVRVERTSKRLATDDYHAMFKSEVRHDQTAVFHNGDMYPPEFKQINAVTWSETRRKPTVSSRLMPLQGAYPLERSFFWLFTETYSGHRVRRYLLDPLLYARKKVHWRNYEAGYDVFELEPESRRHRTYVLQEYFVPVDRFDEFNPLMSEVFHRHRVNVVNISIRHALPDSGSLLAWAPGEVYAFVVYYKQRTRENAKARVAVWTRELIDAAIACGGSYYLPYQPHATDEQFHRAYPRAQELFHLKDRLDPDYRFRNVLWDQYYQPNNQPTGEAMGPSEFRAVFNDTEQKDAFYRFLQVVFRLYPEDRFHHLIDQHVNQHETDEDIYNALRQQLPSIKPFLADLTYGLPALKKQKQVMADQTLHLLDKRTAINGYLEIGSTGRYVSALRKSVTVHEPIYLMSDQVPDHSPGEVFERGGIRKFGTHIPLDYQPIDPAVIQPQSLDVISCYIGLHHCPLEQLDEFVQSIHRSLRPGGLFILRDHDAGSEQMKTFVSLVHTVFNLGTGEDWAFNAAEYRNFQGVDYWVRLLEAHGFRDHKHRFLQHKDPSDNVLMAFIRE</sequence>
<gene>
    <name evidence="5" type="ORF">ACFODZ_07525</name>
</gene>
<dbReference type="PANTHER" id="PTHR43762">
    <property type="entry name" value="L-GULONOLACTONE OXIDASE"/>
    <property type="match status" value="1"/>
</dbReference>
<dbReference type="InterPro" id="IPR016166">
    <property type="entry name" value="FAD-bd_PCMH"/>
</dbReference>
<keyword evidence="3" id="KW-0812">Transmembrane</keyword>
<dbReference type="PANTHER" id="PTHR43762:SF1">
    <property type="entry name" value="D-ARABINONO-1,4-LACTONE OXIDASE"/>
    <property type="match status" value="1"/>
</dbReference>
<accession>A0ABV7JA99</accession>
<keyword evidence="3" id="KW-1133">Transmembrane helix</keyword>
<reference evidence="6" key="1">
    <citation type="journal article" date="2019" name="Int. J. Syst. Evol. Microbiol.">
        <title>The Global Catalogue of Microorganisms (GCM) 10K type strain sequencing project: providing services to taxonomists for standard genome sequencing and annotation.</title>
        <authorList>
            <consortium name="The Broad Institute Genomics Platform"/>
            <consortium name="The Broad Institute Genome Sequencing Center for Infectious Disease"/>
            <person name="Wu L."/>
            <person name="Ma J."/>
        </authorList>
    </citation>
    <scope>NUCLEOTIDE SEQUENCE [LARGE SCALE GENOMIC DNA]</scope>
    <source>
        <strain evidence="6">KCTC 42953</strain>
    </source>
</reference>
<evidence type="ECO:0000313" key="6">
    <source>
        <dbReference type="Proteomes" id="UP001595533"/>
    </source>
</evidence>
<comment type="caution">
    <text evidence="5">The sequence shown here is derived from an EMBL/GenBank/DDBJ whole genome shotgun (WGS) entry which is preliminary data.</text>
</comment>
<evidence type="ECO:0000256" key="3">
    <source>
        <dbReference type="SAM" id="Phobius"/>
    </source>
</evidence>
<evidence type="ECO:0000313" key="5">
    <source>
        <dbReference type="EMBL" id="MFC3194087.1"/>
    </source>
</evidence>
<feature type="transmembrane region" description="Helical" evidence="3">
    <location>
        <begin position="46"/>
        <end position="68"/>
    </location>
</feature>
<keyword evidence="3" id="KW-0472">Membrane</keyword>
<dbReference type="EMBL" id="JBHRTS010000003">
    <property type="protein sequence ID" value="MFC3194087.1"/>
    <property type="molecule type" value="Genomic_DNA"/>
</dbReference>
<dbReference type="InterPro" id="IPR008523">
    <property type="entry name" value="DUF805"/>
</dbReference>
<keyword evidence="6" id="KW-1185">Reference proteome</keyword>
<evidence type="ECO:0000256" key="2">
    <source>
        <dbReference type="ARBA" id="ARBA00022827"/>
    </source>
</evidence>
<dbReference type="PROSITE" id="PS51387">
    <property type="entry name" value="FAD_PCMH"/>
    <property type="match status" value="1"/>
</dbReference>
<keyword evidence="1" id="KW-0285">Flavoprotein</keyword>
<evidence type="ECO:0000256" key="1">
    <source>
        <dbReference type="ARBA" id="ARBA00022630"/>
    </source>
</evidence>
<dbReference type="InterPro" id="IPR029063">
    <property type="entry name" value="SAM-dependent_MTases_sf"/>
</dbReference>
<protein>
    <submittedName>
        <fullName evidence="5">FAD-binding protein</fullName>
    </submittedName>
</protein>
<dbReference type="InterPro" id="IPR006094">
    <property type="entry name" value="Oxid_FAD_bind_N"/>
</dbReference>
<dbReference type="Pfam" id="PF08241">
    <property type="entry name" value="Methyltransf_11"/>
    <property type="match status" value="1"/>
</dbReference>
<dbReference type="InterPro" id="IPR013216">
    <property type="entry name" value="Methyltransf_11"/>
</dbReference>
<dbReference type="RefSeq" id="WP_077412207.1">
    <property type="nucleotide sequence ID" value="NZ_JBHRTS010000003.1"/>
</dbReference>
<name>A0ABV7JA99_9GAMM</name>
<evidence type="ECO:0000259" key="4">
    <source>
        <dbReference type="PROSITE" id="PS51387"/>
    </source>
</evidence>
<keyword evidence="2" id="KW-0274">FAD</keyword>
<organism evidence="5 6">
    <name type="scientific">Marinicella sediminis</name>
    <dbReference type="NCBI Taxonomy" id="1792834"/>
    <lineage>
        <taxon>Bacteria</taxon>
        <taxon>Pseudomonadati</taxon>
        <taxon>Pseudomonadota</taxon>
        <taxon>Gammaproteobacteria</taxon>
        <taxon>Lysobacterales</taxon>
        <taxon>Marinicellaceae</taxon>
        <taxon>Marinicella</taxon>
    </lineage>
</organism>